<feature type="domain" description="HD/PDEase" evidence="1">
    <location>
        <begin position="70"/>
        <end position="239"/>
    </location>
</feature>
<dbReference type="SMART" id="SM00471">
    <property type="entry name" value="HDc"/>
    <property type="match status" value="1"/>
</dbReference>
<dbReference type="SUPFAM" id="SSF109604">
    <property type="entry name" value="HD-domain/PDEase-like"/>
    <property type="match status" value="1"/>
</dbReference>
<name>A0A812V4L6_9DINO</name>
<dbReference type="PANTHER" id="PTHR11373:SF4">
    <property type="entry name" value="DEOXYNUCLEOSIDE TRIPHOSPHATE TRIPHOSPHOHYDROLASE SAMHD1"/>
    <property type="match status" value="1"/>
</dbReference>
<dbReference type="EMBL" id="CAJNDS010002845">
    <property type="protein sequence ID" value="CAE7617093.1"/>
    <property type="molecule type" value="Genomic_DNA"/>
</dbReference>
<keyword evidence="3" id="KW-1185">Reference proteome</keyword>
<proteinExistence type="predicted"/>
<dbReference type="Proteomes" id="UP000604046">
    <property type="component" value="Unassembled WGS sequence"/>
</dbReference>
<gene>
    <name evidence="2" type="primary">samhd1</name>
    <name evidence="2" type="ORF">SNAT2548_LOCUS35082</name>
</gene>
<dbReference type="CDD" id="cd00077">
    <property type="entry name" value="HDc"/>
    <property type="match status" value="1"/>
</dbReference>
<comment type="caution">
    <text evidence="2">The sequence shown here is derived from an EMBL/GenBank/DDBJ whole genome shotgun (WGS) entry which is preliminary data.</text>
</comment>
<accession>A0A812V4L6</accession>
<dbReference type="AlphaFoldDB" id="A0A812V4L6"/>
<organism evidence="2 3">
    <name type="scientific">Symbiodinium natans</name>
    <dbReference type="NCBI Taxonomy" id="878477"/>
    <lineage>
        <taxon>Eukaryota</taxon>
        <taxon>Sar</taxon>
        <taxon>Alveolata</taxon>
        <taxon>Dinophyceae</taxon>
        <taxon>Suessiales</taxon>
        <taxon>Symbiodiniaceae</taxon>
        <taxon>Symbiodinium</taxon>
    </lineage>
</organism>
<dbReference type="Pfam" id="PF01966">
    <property type="entry name" value="HD"/>
    <property type="match status" value="1"/>
</dbReference>
<dbReference type="Gene3D" id="1.10.3210.10">
    <property type="entry name" value="Hypothetical protein af1432"/>
    <property type="match status" value="1"/>
</dbReference>
<dbReference type="InterPro" id="IPR003607">
    <property type="entry name" value="HD/PDEase_dom"/>
</dbReference>
<evidence type="ECO:0000259" key="1">
    <source>
        <dbReference type="SMART" id="SM00471"/>
    </source>
</evidence>
<protein>
    <submittedName>
        <fullName evidence="2">Samhd1 protein</fullName>
    </submittedName>
</protein>
<dbReference type="OrthoDB" id="9991235at2759"/>
<dbReference type="InterPro" id="IPR006674">
    <property type="entry name" value="HD_domain"/>
</dbReference>
<evidence type="ECO:0000313" key="2">
    <source>
        <dbReference type="EMBL" id="CAE7617093.1"/>
    </source>
</evidence>
<dbReference type="GO" id="GO:0005634">
    <property type="term" value="C:nucleus"/>
    <property type="evidence" value="ECO:0007669"/>
    <property type="project" value="TreeGrafter"/>
</dbReference>
<dbReference type="PANTHER" id="PTHR11373">
    <property type="entry name" value="DEOXYNUCLEOSIDE TRIPHOSPHATE TRIPHOSPHOHYDROLASE"/>
    <property type="match status" value="1"/>
</dbReference>
<dbReference type="GO" id="GO:0008832">
    <property type="term" value="F:dGTPase activity"/>
    <property type="evidence" value="ECO:0007669"/>
    <property type="project" value="TreeGrafter"/>
</dbReference>
<reference evidence="2" key="1">
    <citation type="submission" date="2021-02" db="EMBL/GenBank/DDBJ databases">
        <authorList>
            <person name="Dougan E. K."/>
            <person name="Rhodes N."/>
            <person name="Thang M."/>
            <person name="Chan C."/>
        </authorList>
    </citation>
    <scope>NUCLEOTIDE SEQUENCE</scope>
</reference>
<sequence length="567" mass="64852">MLEEDRKRRKTQPRDPSSALLMQEDFTPNCPVHGLMHLPGYVKLVVDTPHFQRMRHIKQLGVCSLVFPGAKHDRFFHSIGTAHLAYNLMKDLRSLQPELCILDRDIVCVVLAALMHDLGHPTYSHMFETFMASIGHATWTHEQASIVLVKEVLKTINLSLITADEEGDDLEFICELIDPPKDELNKCLNNDSLKEKWPTLMKGRPVEKAYMYEIVSNFRSGIDVDKMDYFRRDAYFLGIKREFDHHRYLKSLRVIQDNQGISTLSPPEKSKDDIRENLCELRKTLHRTAYQHKTVKKFEAHMVDILKLCDKTIRVSGRNGKKMSISEAALSGDTVAYSKLTDMFIESRLLENEDPELQEACAAYDKHFLQRNLMRNVLIWEVPSEQEEPGFSMPQVDKFVEETLRLSTRQVPKSELRCVESKLHYGMGSEDPIKKIVFHDKQGQPRTFDVDYDANPLRRKLFLFWNPSSIEANHLDTLERLTEAATKHVCSIIGTDPVSTTLDCKLVMGVWQADPQSLRQVCLWNSRLRSGNTMPDTAACTFTHIDNPAQASIAGEAASVKPAWGPS</sequence>
<evidence type="ECO:0000313" key="3">
    <source>
        <dbReference type="Proteomes" id="UP000604046"/>
    </source>
</evidence>
<dbReference type="InterPro" id="IPR050135">
    <property type="entry name" value="dGTPase-like"/>
</dbReference>
<dbReference type="GO" id="GO:0006203">
    <property type="term" value="P:dGTP catabolic process"/>
    <property type="evidence" value="ECO:0007669"/>
    <property type="project" value="TreeGrafter"/>
</dbReference>